<dbReference type="GO" id="GO:0005506">
    <property type="term" value="F:iron ion binding"/>
    <property type="evidence" value="ECO:0007669"/>
    <property type="project" value="InterPro"/>
</dbReference>
<dbReference type="GO" id="GO:0051537">
    <property type="term" value="F:2 iron, 2 sulfur cluster binding"/>
    <property type="evidence" value="ECO:0007669"/>
    <property type="project" value="UniProtKB-KW"/>
</dbReference>
<dbReference type="InterPro" id="IPR001663">
    <property type="entry name" value="Rng_hydr_dOase-A"/>
</dbReference>
<evidence type="ECO:0000256" key="5">
    <source>
        <dbReference type="ARBA" id="ARBA00023004"/>
    </source>
</evidence>
<name>A0A0F4XW11_9PSED</name>
<evidence type="ECO:0000256" key="4">
    <source>
        <dbReference type="ARBA" id="ARBA00023002"/>
    </source>
</evidence>
<evidence type="ECO:0000313" key="8">
    <source>
        <dbReference type="EMBL" id="KKA10010.1"/>
    </source>
</evidence>
<dbReference type="PANTHER" id="PTHR43756">
    <property type="entry name" value="CHOLINE MONOOXYGENASE, CHLOROPLASTIC"/>
    <property type="match status" value="1"/>
</dbReference>
<dbReference type="InterPro" id="IPR017941">
    <property type="entry name" value="Rieske_2Fe-2S"/>
</dbReference>
<accession>A0A0F4XW11</accession>
<dbReference type="PATRIC" id="fig|132476.4.peg.292"/>
<dbReference type="Proteomes" id="UP000033662">
    <property type="component" value="Unassembled WGS sequence"/>
</dbReference>
<comment type="caution">
    <text evidence="8">The sequence shown here is derived from an EMBL/GenBank/DDBJ whole genome shotgun (WGS) entry which is preliminary data.</text>
</comment>
<evidence type="ECO:0000256" key="2">
    <source>
        <dbReference type="ARBA" id="ARBA00022714"/>
    </source>
</evidence>
<evidence type="ECO:0000259" key="7">
    <source>
        <dbReference type="PROSITE" id="PS51296"/>
    </source>
</evidence>
<keyword evidence="6" id="KW-0411">Iron-sulfur</keyword>
<dbReference type="InterPro" id="IPR015879">
    <property type="entry name" value="Ring_hydroxy_dOase_asu_C_dom"/>
</dbReference>
<comment type="cofactor">
    <cofactor evidence="1">
        <name>Fe cation</name>
        <dbReference type="ChEBI" id="CHEBI:24875"/>
    </cofactor>
</comment>
<sequence length="453" mass="51656">MIDAANARNPWDFYQDLIASDAHPGPLDIRQASTLDLGLAAIDRTLYTSPNVHLLEVVKVWQRVWQFACREEEIAETGDIHVYEISDLSILVVRSADNEIKAFYNSCTHRGTKLCSDNTHLKQIRCPFHGFSWKLDGSLDHVPARWDFPQLTEQSHHLQEIKVGRWGGFVFINPDPDAIPLEEYLEDLPAHMDACGFEDMYIAGYYRKVLTSNWKASIETFLEAFHVTETHPQTVSFADDVHTQYDVFPERRHTSRFLQPVGVPSAALETAPTQQQIVDRMFELTVRPPMPAPPIPEEMSARAFMVAGLRGQMAAQGQDASAMSDAELIDAIQYSLFPNMVLFRSIGFPVVYRFRPDRNDPDSSLFDMLILKSIPAGQPRPYPAEPVEMGDMRYADVPELAEWLRDIYDQDVANLGLQQQGLKAGRTPITFSHYQEIRLRHFHQTLHSYLEQP</sequence>
<dbReference type="CDD" id="cd08882">
    <property type="entry name" value="RHO_alpha_C_MupW-like"/>
    <property type="match status" value="1"/>
</dbReference>
<dbReference type="AlphaFoldDB" id="A0A0F4XW11"/>
<dbReference type="Gene3D" id="2.102.10.10">
    <property type="entry name" value="Rieske [2Fe-2S] iron-sulphur domain"/>
    <property type="match status" value="1"/>
</dbReference>
<dbReference type="PRINTS" id="PR00090">
    <property type="entry name" value="RNGDIOXGNASE"/>
</dbReference>
<proteinExistence type="predicted"/>
<keyword evidence="3" id="KW-0479">Metal-binding</keyword>
<organism evidence="8 9">
    <name type="scientific">Pseudomonas kilonensis</name>
    <dbReference type="NCBI Taxonomy" id="132476"/>
    <lineage>
        <taxon>Bacteria</taxon>
        <taxon>Pseudomonadati</taxon>
        <taxon>Pseudomonadota</taxon>
        <taxon>Gammaproteobacteria</taxon>
        <taxon>Pseudomonadales</taxon>
        <taxon>Pseudomonadaceae</taxon>
        <taxon>Pseudomonas</taxon>
    </lineage>
</organism>
<keyword evidence="5" id="KW-0408">Iron</keyword>
<dbReference type="PROSITE" id="PS51296">
    <property type="entry name" value="RIESKE"/>
    <property type="match status" value="1"/>
</dbReference>
<dbReference type="Gene3D" id="3.90.380.10">
    <property type="entry name" value="Naphthalene 1,2-dioxygenase Alpha Subunit, Chain A, domain 1"/>
    <property type="match status" value="1"/>
</dbReference>
<evidence type="ECO:0000256" key="3">
    <source>
        <dbReference type="ARBA" id="ARBA00022723"/>
    </source>
</evidence>
<dbReference type="CDD" id="cd03469">
    <property type="entry name" value="Rieske_RO_Alpha_N"/>
    <property type="match status" value="1"/>
</dbReference>
<dbReference type="EMBL" id="JZXC01000001">
    <property type="protein sequence ID" value="KKA10010.1"/>
    <property type="molecule type" value="Genomic_DNA"/>
</dbReference>
<protein>
    <recommendedName>
        <fullName evidence="7">Rieske domain-containing protein</fullName>
    </recommendedName>
</protein>
<evidence type="ECO:0000256" key="6">
    <source>
        <dbReference type="ARBA" id="ARBA00023014"/>
    </source>
</evidence>
<dbReference type="SUPFAM" id="SSF50022">
    <property type="entry name" value="ISP domain"/>
    <property type="match status" value="1"/>
</dbReference>
<evidence type="ECO:0000313" key="9">
    <source>
        <dbReference type="Proteomes" id="UP000033662"/>
    </source>
</evidence>
<dbReference type="OrthoDB" id="9769355at2"/>
<feature type="domain" description="Rieske" evidence="7">
    <location>
        <begin position="65"/>
        <end position="172"/>
    </location>
</feature>
<gene>
    <name evidence="8" type="ORF">VP02_01320</name>
</gene>
<reference evidence="8 9" key="1">
    <citation type="submission" date="2015-03" db="EMBL/GenBank/DDBJ databases">
        <title>Pseudomonas fluorescens 1855-344 Genome sequencing and assembly.</title>
        <authorList>
            <person name="Eng W.W.H."/>
            <person name="Gan H.M."/>
            <person name="Savka M.A."/>
        </authorList>
    </citation>
    <scope>NUCLEOTIDE SEQUENCE [LARGE SCALE GENOMIC DNA]</scope>
    <source>
        <strain evidence="8 9">1855-344</strain>
    </source>
</reference>
<dbReference type="SUPFAM" id="SSF55961">
    <property type="entry name" value="Bet v1-like"/>
    <property type="match status" value="1"/>
</dbReference>
<dbReference type="GO" id="GO:0016491">
    <property type="term" value="F:oxidoreductase activity"/>
    <property type="evidence" value="ECO:0007669"/>
    <property type="project" value="UniProtKB-KW"/>
</dbReference>
<keyword evidence="4" id="KW-0560">Oxidoreductase</keyword>
<dbReference type="Pfam" id="PF00355">
    <property type="entry name" value="Rieske"/>
    <property type="match status" value="1"/>
</dbReference>
<dbReference type="InterPro" id="IPR036922">
    <property type="entry name" value="Rieske_2Fe-2S_sf"/>
</dbReference>
<keyword evidence="2" id="KW-0001">2Fe-2S</keyword>
<dbReference type="PANTHER" id="PTHR43756:SF5">
    <property type="entry name" value="CHOLINE MONOOXYGENASE, CHLOROPLASTIC"/>
    <property type="match status" value="1"/>
</dbReference>
<dbReference type="Pfam" id="PF00848">
    <property type="entry name" value="Ring_hydroxyl_A"/>
    <property type="match status" value="1"/>
</dbReference>
<evidence type="ECO:0000256" key="1">
    <source>
        <dbReference type="ARBA" id="ARBA00001962"/>
    </source>
</evidence>